<sequence length="461" mass="49990">MEDPTGEPSVSRPAFLPGPGVHASISALPGGHVAARCSHARTWPTESEAEPGNLHAILAGGHSKNFQFSRDGLHVTKWTNPGEIVFYRWLYGLAGTPLAQHPSICHEENGSVSIESHLCDRSQNQAMCRNEKPSWSLATARFSGETSGANEQSPRQRRVSTDREFGIACSHNSEETEDASHFSERASLEKEWTGNAKVVERQARALKPWIPDAVCTSFATEEVSGGVPDESTDTAKAELRGDGRKRGILVLANILQGMRRPVIIDLKMGTRTYSDKASPEKRARAKRYAEERGSASLGMAFCGLSAQREDGTVVTVDGGSRAAKNYRHPKTLEDFVALLQSFLSFVGVETLRKDVAASLLCQLGELESVLEQFTIANFYGSSVLLAYDATAAADSSNVGGGVDARSARPQVKLVDFAHVTIMPENPDLAGLLFGLRHLQNALRQAAASSASKDHFFLEERE</sequence>
<comment type="similarity">
    <text evidence="1 4">Belongs to the inositol phosphokinase (IPK) family.</text>
</comment>
<keyword evidence="2 4" id="KW-0808">Transferase</keyword>
<dbReference type="Proteomes" id="UP000028828">
    <property type="component" value="Unassembled WGS sequence"/>
</dbReference>
<name>A0A086L745_TOXGO</name>
<dbReference type="SUPFAM" id="SSF56104">
    <property type="entry name" value="SAICAR synthase-like"/>
    <property type="match status" value="1"/>
</dbReference>
<dbReference type="EC" id="2.7.-.-" evidence="4"/>
<evidence type="ECO:0000256" key="5">
    <source>
        <dbReference type="SAM" id="MobiDB-lite"/>
    </source>
</evidence>
<organism evidence="6 7">
    <name type="scientific">Toxoplasma gondii p89</name>
    <dbReference type="NCBI Taxonomy" id="943119"/>
    <lineage>
        <taxon>Eukaryota</taxon>
        <taxon>Sar</taxon>
        <taxon>Alveolata</taxon>
        <taxon>Apicomplexa</taxon>
        <taxon>Conoidasida</taxon>
        <taxon>Coccidia</taxon>
        <taxon>Eucoccidiorida</taxon>
        <taxon>Eimeriorina</taxon>
        <taxon>Sarcocystidae</taxon>
        <taxon>Toxoplasma</taxon>
    </lineage>
</organism>
<dbReference type="Pfam" id="PF03770">
    <property type="entry name" value="IPK"/>
    <property type="match status" value="1"/>
</dbReference>
<dbReference type="OrthoDB" id="424012at2759"/>
<dbReference type="GO" id="GO:0005634">
    <property type="term" value="C:nucleus"/>
    <property type="evidence" value="ECO:0007669"/>
    <property type="project" value="TreeGrafter"/>
</dbReference>
<dbReference type="Gene3D" id="3.30.470.160">
    <property type="entry name" value="Inositol polyphosphate kinase"/>
    <property type="match status" value="1"/>
</dbReference>
<evidence type="ECO:0000256" key="4">
    <source>
        <dbReference type="RuleBase" id="RU363090"/>
    </source>
</evidence>
<feature type="compositionally biased region" description="Polar residues" evidence="5">
    <location>
        <begin position="144"/>
        <end position="153"/>
    </location>
</feature>
<dbReference type="GO" id="GO:0032958">
    <property type="term" value="P:inositol phosphate biosynthetic process"/>
    <property type="evidence" value="ECO:0007669"/>
    <property type="project" value="InterPro"/>
</dbReference>
<evidence type="ECO:0000313" key="7">
    <source>
        <dbReference type="Proteomes" id="UP000028828"/>
    </source>
</evidence>
<feature type="region of interest" description="Disordered" evidence="5">
    <location>
        <begin position="143"/>
        <end position="162"/>
    </location>
</feature>
<evidence type="ECO:0000313" key="6">
    <source>
        <dbReference type="EMBL" id="KFG52463.1"/>
    </source>
</evidence>
<comment type="caution">
    <text evidence="6">The sequence shown here is derived from an EMBL/GenBank/DDBJ whole genome shotgun (WGS) entry which is preliminary data.</text>
</comment>
<dbReference type="GO" id="GO:0046854">
    <property type="term" value="P:phosphatidylinositol phosphate biosynthetic process"/>
    <property type="evidence" value="ECO:0007669"/>
    <property type="project" value="TreeGrafter"/>
</dbReference>
<accession>A0A086L745</accession>
<dbReference type="GO" id="GO:0005737">
    <property type="term" value="C:cytoplasm"/>
    <property type="evidence" value="ECO:0007669"/>
    <property type="project" value="TreeGrafter"/>
</dbReference>
<dbReference type="PANTHER" id="PTHR12400:SF21">
    <property type="entry name" value="KINASE"/>
    <property type="match status" value="1"/>
</dbReference>
<dbReference type="InterPro" id="IPR038286">
    <property type="entry name" value="IPK_sf"/>
</dbReference>
<proteinExistence type="inferred from homology"/>
<dbReference type="PANTHER" id="PTHR12400">
    <property type="entry name" value="INOSITOL POLYPHOSPHATE KINASE"/>
    <property type="match status" value="1"/>
</dbReference>
<dbReference type="VEuPathDB" id="ToxoDB:TGP89_268920"/>
<dbReference type="InterPro" id="IPR005522">
    <property type="entry name" value="IPK"/>
</dbReference>
<gene>
    <name evidence="6" type="ORF">TGP89_268920</name>
</gene>
<dbReference type="EMBL" id="AEYI02000013">
    <property type="protein sequence ID" value="KFG52463.1"/>
    <property type="molecule type" value="Genomic_DNA"/>
</dbReference>
<dbReference type="GO" id="GO:0000828">
    <property type="term" value="F:inositol hexakisphosphate kinase activity"/>
    <property type="evidence" value="ECO:0007669"/>
    <property type="project" value="TreeGrafter"/>
</dbReference>
<evidence type="ECO:0000256" key="2">
    <source>
        <dbReference type="ARBA" id="ARBA00022679"/>
    </source>
</evidence>
<evidence type="ECO:0000256" key="3">
    <source>
        <dbReference type="ARBA" id="ARBA00022777"/>
    </source>
</evidence>
<reference evidence="6 7" key="1">
    <citation type="submission" date="2014-03" db="EMBL/GenBank/DDBJ databases">
        <authorList>
            <person name="Sibley D."/>
            <person name="Venepally P."/>
            <person name="Karamycheva S."/>
            <person name="Hadjithomas M."/>
            <person name="Khan A."/>
            <person name="Brunk B."/>
            <person name="Roos D."/>
            <person name="Caler E."/>
            <person name="Lorenzi H."/>
        </authorList>
    </citation>
    <scope>NUCLEOTIDE SEQUENCE [LARGE SCALE GENOMIC DNA]</scope>
    <source>
        <strain evidence="7">p89</strain>
    </source>
</reference>
<keyword evidence="3 4" id="KW-0418">Kinase</keyword>
<protein>
    <recommendedName>
        <fullName evidence="4">Kinase</fullName>
        <ecNumber evidence="4">2.7.-.-</ecNumber>
    </recommendedName>
</protein>
<evidence type="ECO:0000256" key="1">
    <source>
        <dbReference type="ARBA" id="ARBA00007374"/>
    </source>
</evidence>
<dbReference type="AlphaFoldDB" id="A0A086L745"/>